<dbReference type="AlphaFoldDB" id="A0A1F5SEG9"/>
<name>A0A1F5SEG9_9BACT</name>
<protein>
    <submittedName>
        <fullName evidence="1">Uncharacterized protein</fullName>
    </submittedName>
</protein>
<evidence type="ECO:0000313" key="1">
    <source>
        <dbReference type="EMBL" id="OGF25115.1"/>
    </source>
</evidence>
<evidence type="ECO:0000313" key="2">
    <source>
        <dbReference type="Proteomes" id="UP000178367"/>
    </source>
</evidence>
<proteinExistence type="predicted"/>
<reference evidence="1 2" key="1">
    <citation type="journal article" date="2016" name="Nat. Commun.">
        <title>Thousands of microbial genomes shed light on interconnected biogeochemical processes in an aquifer system.</title>
        <authorList>
            <person name="Anantharaman K."/>
            <person name="Brown C.T."/>
            <person name="Hug L.A."/>
            <person name="Sharon I."/>
            <person name="Castelle C.J."/>
            <person name="Probst A.J."/>
            <person name="Thomas B.C."/>
            <person name="Singh A."/>
            <person name="Wilkins M.J."/>
            <person name="Karaoz U."/>
            <person name="Brodie E.L."/>
            <person name="Williams K.H."/>
            <person name="Hubbard S.S."/>
            <person name="Banfield J.F."/>
        </authorList>
    </citation>
    <scope>NUCLEOTIDE SEQUENCE [LARGE SCALE GENOMIC DNA]</scope>
</reference>
<sequence length="73" mass="8873">MEKERIQKLKFHVKSEDYFGTLATILDLFRLDVLEKKFIFDKDKVLKQIVKDLKYLQDNFVIVKKNERHTDTK</sequence>
<comment type="caution">
    <text evidence="1">The sequence shown here is derived from an EMBL/GenBank/DDBJ whole genome shotgun (WGS) entry which is preliminary data.</text>
</comment>
<dbReference type="EMBL" id="MFGB01000023">
    <property type="protein sequence ID" value="OGF25115.1"/>
    <property type="molecule type" value="Genomic_DNA"/>
</dbReference>
<organism evidence="1 2">
    <name type="scientific">Candidatus Falkowbacteria bacterium RIFOXYA2_FULL_47_19</name>
    <dbReference type="NCBI Taxonomy" id="1797994"/>
    <lineage>
        <taxon>Bacteria</taxon>
        <taxon>Candidatus Falkowiibacteriota</taxon>
    </lineage>
</organism>
<dbReference type="Proteomes" id="UP000178367">
    <property type="component" value="Unassembled WGS sequence"/>
</dbReference>
<gene>
    <name evidence="1" type="ORF">A2227_07235</name>
</gene>
<accession>A0A1F5SEG9</accession>